<keyword evidence="3" id="KW-0460">Magnesium</keyword>
<comment type="caution">
    <text evidence="5">The sequence shown here is derived from an EMBL/GenBank/DDBJ whole genome shotgun (WGS) entry which is preliminary data.</text>
</comment>
<dbReference type="SUPFAM" id="SSF55811">
    <property type="entry name" value="Nudix"/>
    <property type="match status" value="1"/>
</dbReference>
<evidence type="ECO:0000256" key="3">
    <source>
        <dbReference type="ARBA" id="ARBA00022842"/>
    </source>
</evidence>
<evidence type="ECO:0000256" key="2">
    <source>
        <dbReference type="ARBA" id="ARBA00022801"/>
    </source>
</evidence>
<proteinExistence type="predicted"/>
<feature type="domain" description="Nudix hydrolase" evidence="4">
    <location>
        <begin position="1"/>
        <end position="132"/>
    </location>
</feature>
<dbReference type="InterPro" id="IPR000086">
    <property type="entry name" value="NUDIX_hydrolase_dom"/>
</dbReference>
<dbReference type="InterPro" id="IPR015797">
    <property type="entry name" value="NUDIX_hydrolase-like_dom_sf"/>
</dbReference>
<evidence type="ECO:0000256" key="1">
    <source>
        <dbReference type="ARBA" id="ARBA00001946"/>
    </source>
</evidence>
<organism evidence="5 6">
    <name type="scientific">Paenibacillus contaminans</name>
    <dbReference type="NCBI Taxonomy" id="450362"/>
    <lineage>
        <taxon>Bacteria</taxon>
        <taxon>Bacillati</taxon>
        <taxon>Bacillota</taxon>
        <taxon>Bacilli</taxon>
        <taxon>Bacillales</taxon>
        <taxon>Paenibacillaceae</taxon>
        <taxon>Paenibacillus</taxon>
    </lineage>
</organism>
<dbReference type="GO" id="GO:0016787">
    <property type="term" value="F:hydrolase activity"/>
    <property type="evidence" value="ECO:0007669"/>
    <property type="project" value="UniProtKB-KW"/>
</dbReference>
<dbReference type="PRINTS" id="PR00502">
    <property type="entry name" value="NUDIXFAMILY"/>
</dbReference>
<comment type="cofactor">
    <cofactor evidence="1">
        <name>Mg(2+)</name>
        <dbReference type="ChEBI" id="CHEBI:18420"/>
    </cofactor>
</comment>
<sequence length="165" mass="18416">MISYTICLIRRGDSILLLNRQAAPWMGAWNGVGGKIEPGEAAEASVLREVSEETGITLDAVSYKGLVTWRENGGHYGGMHAFLADVPVDFAYETPLGTDEGILDWKTIDWILHPNNYGITHNLPHVLKRMLEEDTLYDHRCVFADNKLVSIESVKLSVHPENIRA</sequence>
<dbReference type="RefSeq" id="WP_113031467.1">
    <property type="nucleotide sequence ID" value="NZ_QMFB01000007.1"/>
</dbReference>
<dbReference type="InterPro" id="IPR020476">
    <property type="entry name" value="Nudix_hydrolase"/>
</dbReference>
<dbReference type="PANTHER" id="PTHR43222:SF2">
    <property type="entry name" value="NUDIX HYDROLASE 23, CHLOROPLASTIC"/>
    <property type="match status" value="1"/>
</dbReference>
<dbReference type="EMBL" id="QMFB01000007">
    <property type="protein sequence ID" value="RAV20609.1"/>
    <property type="molecule type" value="Genomic_DNA"/>
</dbReference>
<dbReference type="Gene3D" id="3.90.79.10">
    <property type="entry name" value="Nucleoside Triphosphate Pyrophosphohydrolase"/>
    <property type="match status" value="1"/>
</dbReference>
<dbReference type="Proteomes" id="UP000250369">
    <property type="component" value="Unassembled WGS sequence"/>
</dbReference>
<dbReference type="AlphaFoldDB" id="A0A329ML77"/>
<accession>A0A329ML77</accession>
<dbReference type="CDD" id="cd18886">
    <property type="entry name" value="NUDIX_MutT_Nudt1"/>
    <property type="match status" value="1"/>
</dbReference>
<dbReference type="PROSITE" id="PS51462">
    <property type="entry name" value="NUDIX"/>
    <property type="match status" value="1"/>
</dbReference>
<dbReference type="PANTHER" id="PTHR43222">
    <property type="entry name" value="NUDIX HYDROLASE 23"/>
    <property type="match status" value="1"/>
</dbReference>
<protein>
    <submittedName>
        <fullName evidence="5">DNA mismatch repair protein MutT</fullName>
    </submittedName>
</protein>
<evidence type="ECO:0000259" key="4">
    <source>
        <dbReference type="PROSITE" id="PS51462"/>
    </source>
</evidence>
<evidence type="ECO:0000313" key="5">
    <source>
        <dbReference type="EMBL" id="RAV20609.1"/>
    </source>
</evidence>
<keyword evidence="2" id="KW-0378">Hydrolase</keyword>
<gene>
    <name evidence="5" type="ORF">DQG23_13925</name>
</gene>
<dbReference type="Pfam" id="PF00293">
    <property type="entry name" value="NUDIX"/>
    <property type="match status" value="1"/>
</dbReference>
<reference evidence="5 6" key="1">
    <citation type="journal article" date="2009" name="Int. J. Syst. Evol. Microbiol.">
        <title>Paenibacillus contaminans sp. nov., isolated from a contaminated laboratory plate.</title>
        <authorList>
            <person name="Chou J.H."/>
            <person name="Lee J.H."/>
            <person name="Lin M.C."/>
            <person name="Chang P.S."/>
            <person name="Arun A.B."/>
            <person name="Young C.C."/>
            <person name="Chen W.M."/>
        </authorList>
    </citation>
    <scope>NUCLEOTIDE SEQUENCE [LARGE SCALE GENOMIC DNA]</scope>
    <source>
        <strain evidence="5 6">CKOBP-6</strain>
    </source>
</reference>
<dbReference type="OrthoDB" id="9804563at2"/>
<keyword evidence="6" id="KW-1185">Reference proteome</keyword>
<name>A0A329ML77_9BACL</name>
<evidence type="ECO:0000313" key="6">
    <source>
        <dbReference type="Proteomes" id="UP000250369"/>
    </source>
</evidence>